<evidence type="ECO:0000313" key="2">
    <source>
        <dbReference type="EMBL" id="KZT65041.1"/>
    </source>
</evidence>
<reference evidence="2 3" key="1">
    <citation type="journal article" date="2016" name="Mol. Biol. Evol.">
        <title>Comparative Genomics of Early-Diverging Mushroom-Forming Fungi Provides Insights into the Origins of Lignocellulose Decay Capabilities.</title>
        <authorList>
            <person name="Nagy L.G."/>
            <person name="Riley R."/>
            <person name="Tritt A."/>
            <person name="Adam C."/>
            <person name="Daum C."/>
            <person name="Floudas D."/>
            <person name="Sun H."/>
            <person name="Yadav J.S."/>
            <person name="Pangilinan J."/>
            <person name="Larsson K.H."/>
            <person name="Matsuura K."/>
            <person name="Barry K."/>
            <person name="Labutti K."/>
            <person name="Kuo R."/>
            <person name="Ohm R.A."/>
            <person name="Bhattacharya S.S."/>
            <person name="Shirouzu T."/>
            <person name="Yoshinaga Y."/>
            <person name="Martin F.M."/>
            <person name="Grigoriev I.V."/>
            <person name="Hibbett D.S."/>
        </authorList>
    </citation>
    <scope>NUCLEOTIDE SEQUENCE [LARGE SCALE GENOMIC DNA]</scope>
    <source>
        <strain evidence="2 3">L-15889</strain>
    </source>
</reference>
<name>A0A165LZC2_9APHY</name>
<organism evidence="2 3">
    <name type="scientific">Daedalea quercina L-15889</name>
    <dbReference type="NCBI Taxonomy" id="1314783"/>
    <lineage>
        <taxon>Eukaryota</taxon>
        <taxon>Fungi</taxon>
        <taxon>Dikarya</taxon>
        <taxon>Basidiomycota</taxon>
        <taxon>Agaricomycotina</taxon>
        <taxon>Agaricomycetes</taxon>
        <taxon>Polyporales</taxon>
        <taxon>Fomitopsis</taxon>
    </lineage>
</organism>
<dbReference type="AlphaFoldDB" id="A0A165LZC2"/>
<accession>A0A165LZC2</accession>
<evidence type="ECO:0000256" key="1">
    <source>
        <dbReference type="SAM" id="MobiDB-lite"/>
    </source>
</evidence>
<gene>
    <name evidence="2" type="ORF">DAEQUDRAFT_563154</name>
</gene>
<dbReference type="EMBL" id="KV429113">
    <property type="protein sequence ID" value="KZT65041.1"/>
    <property type="molecule type" value="Genomic_DNA"/>
</dbReference>
<protein>
    <submittedName>
        <fullName evidence="2">Uncharacterized protein</fullName>
    </submittedName>
</protein>
<proteinExistence type="predicted"/>
<sequence>MPCHFYHATLHIYRGPPPCSSLHAYDLSYIANPYTVLFVLLTLMPYTTTTMLTTDMTADADMACPPRSRMHPPAPKATQHSADTAPFPVEDTSEPPSPTEGQMRTRTVRKKKSSLDLRDIYRNGELVTSSRARL</sequence>
<dbReference type="OrthoDB" id="2750058at2759"/>
<keyword evidence="3" id="KW-1185">Reference proteome</keyword>
<evidence type="ECO:0000313" key="3">
    <source>
        <dbReference type="Proteomes" id="UP000076727"/>
    </source>
</evidence>
<feature type="region of interest" description="Disordered" evidence="1">
    <location>
        <begin position="63"/>
        <end position="115"/>
    </location>
</feature>
<dbReference type="Proteomes" id="UP000076727">
    <property type="component" value="Unassembled WGS sequence"/>
</dbReference>